<proteinExistence type="predicted"/>
<dbReference type="Proteomes" id="UP000324222">
    <property type="component" value="Unassembled WGS sequence"/>
</dbReference>
<dbReference type="AlphaFoldDB" id="A0A5B7GB06"/>
<evidence type="ECO:0000313" key="2">
    <source>
        <dbReference type="Proteomes" id="UP000324222"/>
    </source>
</evidence>
<evidence type="ECO:0000313" key="1">
    <source>
        <dbReference type="EMBL" id="MPC57470.1"/>
    </source>
</evidence>
<organism evidence="1 2">
    <name type="scientific">Portunus trituberculatus</name>
    <name type="common">Swimming crab</name>
    <name type="synonym">Neptunus trituberculatus</name>
    <dbReference type="NCBI Taxonomy" id="210409"/>
    <lineage>
        <taxon>Eukaryota</taxon>
        <taxon>Metazoa</taxon>
        <taxon>Ecdysozoa</taxon>
        <taxon>Arthropoda</taxon>
        <taxon>Crustacea</taxon>
        <taxon>Multicrustacea</taxon>
        <taxon>Malacostraca</taxon>
        <taxon>Eumalacostraca</taxon>
        <taxon>Eucarida</taxon>
        <taxon>Decapoda</taxon>
        <taxon>Pleocyemata</taxon>
        <taxon>Brachyura</taxon>
        <taxon>Eubrachyura</taxon>
        <taxon>Portunoidea</taxon>
        <taxon>Portunidae</taxon>
        <taxon>Portuninae</taxon>
        <taxon>Portunus</taxon>
    </lineage>
</organism>
<comment type="caution">
    <text evidence="1">The sequence shown here is derived from an EMBL/GenBank/DDBJ whole genome shotgun (WGS) entry which is preliminary data.</text>
</comment>
<gene>
    <name evidence="1" type="ORF">E2C01_051450</name>
</gene>
<protein>
    <submittedName>
        <fullName evidence="1">Uncharacterized protein</fullName>
    </submittedName>
</protein>
<keyword evidence="2" id="KW-1185">Reference proteome</keyword>
<reference evidence="1 2" key="1">
    <citation type="submission" date="2019-05" db="EMBL/GenBank/DDBJ databases">
        <title>Another draft genome of Portunus trituberculatus and its Hox gene families provides insights of decapod evolution.</title>
        <authorList>
            <person name="Jeong J.-H."/>
            <person name="Song I."/>
            <person name="Kim S."/>
            <person name="Choi T."/>
            <person name="Kim D."/>
            <person name="Ryu S."/>
            <person name="Kim W."/>
        </authorList>
    </citation>
    <scope>NUCLEOTIDE SEQUENCE [LARGE SCALE GENOMIC DNA]</scope>
    <source>
        <tissue evidence="1">Muscle</tissue>
    </source>
</reference>
<name>A0A5B7GB06_PORTR</name>
<accession>A0A5B7GB06</accession>
<sequence>MRRAPQSRTQSTPQSAPSTRHFAYRAELMAVHAAASQQRGLNPALMLHLTPSPSRHTN</sequence>
<dbReference type="EMBL" id="VSRR010014810">
    <property type="protein sequence ID" value="MPC57470.1"/>
    <property type="molecule type" value="Genomic_DNA"/>
</dbReference>